<dbReference type="InterPro" id="IPR036179">
    <property type="entry name" value="Ig-like_dom_sf"/>
</dbReference>
<dbReference type="EMBL" id="GL195551">
    <property type="protein sequence ID" value="EFB26489.1"/>
    <property type="molecule type" value="Genomic_DNA"/>
</dbReference>
<dbReference type="Gene3D" id="2.60.40.10">
    <property type="entry name" value="Immunoglobulins"/>
    <property type="match status" value="2"/>
</dbReference>
<dbReference type="PROSITE" id="PS50835">
    <property type="entry name" value="IG_LIKE"/>
    <property type="match status" value="2"/>
</dbReference>
<dbReference type="InterPro" id="IPR003597">
    <property type="entry name" value="Ig_C1-set"/>
</dbReference>
<evidence type="ECO:0000313" key="3">
    <source>
        <dbReference type="EMBL" id="EFB26489.1"/>
    </source>
</evidence>
<gene>
    <name evidence="3" type="ORF">PANDA_022039</name>
</gene>
<reference evidence="3" key="1">
    <citation type="journal article" date="2010" name="Nature">
        <title>The sequence and de novo assembly of the giant panda genome.</title>
        <authorList>
            <person name="Li R."/>
            <person name="Fan W."/>
            <person name="Tian G."/>
            <person name="Zhu H."/>
            <person name="He L."/>
            <person name="Cai J."/>
            <person name="Huang Q."/>
            <person name="Cai Q."/>
            <person name="Li B."/>
            <person name="Bai Y."/>
            <person name="Zhang Z."/>
            <person name="Zhang Y."/>
            <person name="Wang W."/>
            <person name="Li J."/>
            <person name="Wei F."/>
            <person name="Li H."/>
            <person name="Jian M."/>
            <person name="Li J."/>
            <person name="Zhang Z."/>
            <person name="Nielsen R."/>
            <person name="Li D."/>
            <person name="Gu W."/>
            <person name="Yang Z."/>
            <person name="Xuan Z."/>
            <person name="Ryder O.A."/>
            <person name="Leung F.C."/>
            <person name="Zhou Y."/>
            <person name="Cao J."/>
            <person name="Sun X."/>
            <person name="Fu Y."/>
            <person name="Fang X."/>
            <person name="Guo X."/>
            <person name="Wang B."/>
            <person name="Hou R."/>
            <person name="Shen F."/>
            <person name="Mu B."/>
            <person name="Ni P."/>
            <person name="Lin R."/>
            <person name="Qian W."/>
            <person name="Wang G."/>
            <person name="Yu C."/>
            <person name="Nie W."/>
            <person name="Wang J."/>
            <person name="Wu Z."/>
            <person name="Liang H."/>
            <person name="Min J."/>
            <person name="Wu Q."/>
            <person name="Cheng S."/>
            <person name="Ruan J."/>
            <person name="Wang M."/>
            <person name="Shi Z."/>
            <person name="Wen M."/>
            <person name="Liu B."/>
            <person name="Ren X."/>
            <person name="Zheng H."/>
            <person name="Dong D."/>
            <person name="Cook K."/>
            <person name="Shan G."/>
            <person name="Zhang H."/>
            <person name="Kosiol C."/>
            <person name="Xie X."/>
            <person name="Lu Z."/>
            <person name="Zheng H."/>
            <person name="Li Y."/>
            <person name="Steiner C.C."/>
            <person name="Lam T.T."/>
            <person name="Lin S."/>
            <person name="Zhang Q."/>
            <person name="Li G."/>
            <person name="Tian J."/>
            <person name="Gong T."/>
            <person name="Liu H."/>
            <person name="Zhang D."/>
            <person name="Fang L."/>
            <person name="Ye C."/>
            <person name="Zhang J."/>
            <person name="Hu W."/>
            <person name="Xu A."/>
            <person name="Ren Y."/>
            <person name="Zhang G."/>
            <person name="Bruford M.W."/>
            <person name="Li Q."/>
            <person name="Ma L."/>
            <person name="Guo Y."/>
            <person name="An N."/>
            <person name="Hu Y."/>
            <person name="Zheng Y."/>
            <person name="Shi Y."/>
            <person name="Li Z."/>
            <person name="Liu Q."/>
            <person name="Chen Y."/>
            <person name="Zhao J."/>
            <person name="Qu N."/>
            <person name="Zhao S."/>
            <person name="Tian F."/>
            <person name="Wang X."/>
            <person name="Wang H."/>
            <person name="Xu L."/>
            <person name="Liu X."/>
            <person name="Vinar T."/>
            <person name="Wang Y."/>
            <person name="Lam T.W."/>
            <person name="Yiu S.M."/>
            <person name="Liu S."/>
            <person name="Zhang H."/>
            <person name="Li D."/>
            <person name="Huang Y."/>
            <person name="Wang X."/>
            <person name="Yang G."/>
            <person name="Jiang Z."/>
            <person name="Wang J."/>
            <person name="Qin N."/>
            <person name="Li L."/>
            <person name="Li J."/>
            <person name="Bolund L."/>
            <person name="Kristiansen K."/>
            <person name="Wong G.K."/>
            <person name="Olson M."/>
            <person name="Zhang X."/>
            <person name="Li S."/>
            <person name="Yang H."/>
            <person name="Wang J."/>
            <person name="Wang J."/>
        </authorList>
    </citation>
    <scope>NUCLEOTIDE SEQUENCE [LARGE SCALE GENOMIC DNA]</scope>
</reference>
<dbReference type="HOGENOM" id="CLU_710862_0_0_1"/>
<dbReference type="InterPro" id="IPR013783">
    <property type="entry name" value="Ig-like_fold"/>
</dbReference>
<sequence length="212" mass="22557">DCWNYTHPPSLYVLRPPLQGPWFLGEASFTCLALGDDLQEARLSWEVAGAPPSGAVEEGSLEEHVNGSQSLSSRLALPVSLWASGASITCTLSHPSRPLQLVSAAPREYAATAPSSLAVHVLTMPPAASWLLCEVSGFSPPDILLTWLRGHAEVDATGFATASPVAQPGNTTFQTWSVLRVLAAQGPLPATYTCVVRHDASRKVLNTSWSLD</sequence>
<feature type="domain" description="Ig-like" evidence="2">
    <location>
        <begin position="9"/>
        <end position="102"/>
    </location>
</feature>
<name>D2I7S3_AILME</name>
<dbReference type="Pfam" id="PF07654">
    <property type="entry name" value="C1-set"/>
    <property type="match status" value="1"/>
</dbReference>
<accession>D2I7S3</accession>
<keyword evidence="1" id="KW-0393">Immunoglobulin domain</keyword>
<proteinExistence type="predicted"/>
<dbReference type="PROSITE" id="PS00290">
    <property type="entry name" value="IG_MHC"/>
    <property type="match status" value="1"/>
</dbReference>
<dbReference type="SUPFAM" id="SSF48726">
    <property type="entry name" value="Immunoglobulin"/>
    <property type="match status" value="2"/>
</dbReference>
<dbReference type="InterPro" id="IPR050380">
    <property type="entry name" value="Immune_Resp_Modulators"/>
</dbReference>
<feature type="domain" description="Ig-like" evidence="2">
    <location>
        <begin position="114"/>
        <end position="206"/>
    </location>
</feature>
<evidence type="ECO:0000259" key="2">
    <source>
        <dbReference type="PROSITE" id="PS50835"/>
    </source>
</evidence>
<dbReference type="SMART" id="SM00407">
    <property type="entry name" value="IGc1"/>
    <property type="match status" value="2"/>
</dbReference>
<evidence type="ECO:0000256" key="1">
    <source>
        <dbReference type="ARBA" id="ARBA00023319"/>
    </source>
</evidence>
<dbReference type="InParanoid" id="D2I7S3"/>
<protein>
    <recommendedName>
        <fullName evidence="2">Ig-like domain-containing protein</fullName>
    </recommendedName>
</protein>
<feature type="non-terminal residue" evidence="3">
    <location>
        <position position="212"/>
    </location>
</feature>
<dbReference type="InterPro" id="IPR003006">
    <property type="entry name" value="Ig/MHC_CS"/>
</dbReference>
<organism evidence="3">
    <name type="scientific">Ailuropoda melanoleuca</name>
    <name type="common">Giant panda</name>
    <dbReference type="NCBI Taxonomy" id="9646"/>
    <lineage>
        <taxon>Eukaryota</taxon>
        <taxon>Metazoa</taxon>
        <taxon>Chordata</taxon>
        <taxon>Craniata</taxon>
        <taxon>Vertebrata</taxon>
        <taxon>Euteleostomi</taxon>
        <taxon>Mammalia</taxon>
        <taxon>Eutheria</taxon>
        <taxon>Laurasiatheria</taxon>
        <taxon>Carnivora</taxon>
        <taxon>Caniformia</taxon>
        <taxon>Ursidae</taxon>
        <taxon>Ailuropoda</taxon>
    </lineage>
</organism>
<dbReference type="PANTHER" id="PTHR23411">
    <property type="entry name" value="TAPASIN"/>
    <property type="match status" value="1"/>
</dbReference>
<dbReference type="InterPro" id="IPR007110">
    <property type="entry name" value="Ig-like_dom"/>
</dbReference>
<dbReference type="AlphaFoldDB" id="D2I7S3"/>
<feature type="non-terminal residue" evidence="3">
    <location>
        <position position="1"/>
    </location>
</feature>